<sequence length="270" mass="30542">MPSWNIHIAQTQEVLARNCSLTRAVHDQNAFLFGNVVPDIRVGYMVPGIADPIPYRITHFAKPEPIPKPREDEFWHTFVAPVLHGADGSRVAALSIEDERERINRIHYPVRYENEPALIQDPQEVAAANSTAETDIEASRVDLTLGTWAHLLADNIWNTRVNEYLEAHGGRPSDSFRIKKQSDFDWFGRSRPLRLIPVASVRLIGAAARFAQYPIDRDLVIATVGVAHETVRVNEGTDQHPPYQLLTDEFFAQTFAEVVKQTISLFEERA</sequence>
<reference evidence="1 2" key="1">
    <citation type="submission" date="2011-06" db="EMBL/GenBank/DDBJ databases">
        <title>The Genome Sequence of Collinsella tanakaei YIT 12063.</title>
        <authorList>
            <consortium name="The Broad Institute Genome Sequencing Platform"/>
            <person name="Earl A."/>
            <person name="Ward D."/>
            <person name="Feldgarden M."/>
            <person name="Gevers D."/>
            <person name="Morotomi M."/>
            <person name="Young S.K."/>
            <person name="Zeng Q."/>
            <person name="Gargeya S."/>
            <person name="Fitzgerald M."/>
            <person name="Haas B."/>
            <person name="Abouelleil A."/>
            <person name="Alvarado L."/>
            <person name="Arachchi H.M."/>
            <person name="Berlin A."/>
            <person name="Brown A."/>
            <person name="Chapman S.B."/>
            <person name="Chen Z."/>
            <person name="Dunbar C."/>
            <person name="Freedman E."/>
            <person name="Gearin G."/>
            <person name="Gellesch M."/>
            <person name="Goldberg J."/>
            <person name="Griggs A."/>
            <person name="Gujja S."/>
            <person name="Heiman D."/>
            <person name="Howarth C."/>
            <person name="Larson L."/>
            <person name="Lui A."/>
            <person name="MacDonald P.J.P."/>
            <person name="Mehta T."/>
            <person name="Montmayeur A."/>
            <person name="Murphy C."/>
            <person name="Neiman D."/>
            <person name="Pearson M."/>
            <person name="Priest M."/>
            <person name="Roberts A."/>
            <person name="Saif S."/>
            <person name="Shea T."/>
            <person name="Shenoy N."/>
            <person name="Sisk P."/>
            <person name="Stolte C."/>
            <person name="Sykes S."/>
            <person name="Wortman J."/>
            <person name="Nusbaum C."/>
            <person name="Birren B."/>
        </authorList>
    </citation>
    <scope>NUCLEOTIDE SEQUENCE [LARGE SCALE GENOMIC DNA]</scope>
    <source>
        <strain evidence="1 2">YIT 12063</strain>
    </source>
</reference>
<organism evidence="1 2">
    <name type="scientific">Collinsella tanakaei YIT 12063</name>
    <dbReference type="NCBI Taxonomy" id="742742"/>
    <lineage>
        <taxon>Bacteria</taxon>
        <taxon>Bacillati</taxon>
        <taxon>Actinomycetota</taxon>
        <taxon>Coriobacteriia</taxon>
        <taxon>Coriobacteriales</taxon>
        <taxon>Coriobacteriaceae</taxon>
        <taxon>Collinsella</taxon>
    </lineage>
</organism>
<dbReference type="PATRIC" id="fig|742742.3.peg.889"/>
<dbReference type="RefSeq" id="WP_009140955.1">
    <property type="nucleotide sequence ID" value="NZ_JH126468.1"/>
</dbReference>
<dbReference type="STRING" id="742742.HMPREF9452_00920"/>
<dbReference type="AlphaFoldDB" id="G1WHV7"/>
<comment type="caution">
    <text evidence="1">The sequence shown here is derived from an EMBL/GenBank/DDBJ whole genome shotgun (WGS) entry which is preliminary data.</text>
</comment>
<evidence type="ECO:0008006" key="3">
    <source>
        <dbReference type="Google" id="ProtNLM"/>
    </source>
</evidence>
<proteinExistence type="predicted"/>
<dbReference type="EMBL" id="ADLS01000011">
    <property type="protein sequence ID" value="EGX71532.1"/>
    <property type="molecule type" value="Genomic_DNA"/>
</dbReference>
<evidence type="ECO:0000313" key="2">
    <source>
        <dbReference type="Proteomes" id="UP000004830"/>
    </source>
</evidence>
<name>G1WHV7_9ACTN</name>
<keyword evidence="2" id="KW-1185">Reference proteome</keyword>
<accession>G1WHV7</accession>
<dbReference type="HOGENOM" id="CLU_073796_0_0_11"/>
<dbReference type="eggNOG" id="ENOG5033VX7">
    <property type="taxonomic scope" value="Bacteria"/>
</dbReference>
<protein>
    <recommendedName>
        <fullName evidence="3">Phospholipase C/D domain-containing protein</fullName>
    </recommendedName>
</protein>
<dbReference type="GeneID" id="62758663"/>
<evidence type="ECO:0000313" key="1">
    <source>
        <dbReference type="EMBL" id="EGX71532.1"/>
    </source>
</evidence>
<gene>
    <name evidence="1" type="ORF">HMPREF9452_00920</name>
</gene>
<dbReference type="Proteomes" id="UP000004830">
    <property type="component" value="Unassembled WGS sequence"/>
</dbReference>
<dbReference type="OrthoDB" id="3191416at2"/>